<name>A0A5S6QAX0_TRIMR</name>
<evidence type="ECO:0000313" key="3">
    <source>
        <dbReference type="WBParaSite" id="TMUE_1000004343.1"/>
    </source>
</evidence>
<evidence type="ECO:0000256" key="1">
    <source>
        <dbReference type="SAM" id="MobiDB-lite"/>
    </source>
</evidence>
<keyword evidence="2" id="KW-1185">Reference proteome</keyword>
<dbReference type="AlphaFoldDB" id="A0A5S6QAX0"/>
<dbReference type="WBParaSite" id="TMUE_1000004343.1">
    <property type="protein sequence ID" value="TMUE_1000004343.1"/>
    <property type="gene ID" value="WBGene00298920"/>
</dbReference>
<evidence type="ECO:0000313" key="2">
    <source>
        <dbReference type="Proteomes" id="UP000046395"/>
    </source>
</evidence>
<proteinExistence type="predicted"/>
<dbReference type="Proteomes" id="UP000046395">
    <property type="component" value="Unassembled WGS sequence"/>
</dbReference>
<protein>
    <submittedName>
        <fullName evidence="3">Uncharacterized protein</fullName>
    </submittedName>
</protein>
<feature type="region of interest" description="Disordered" evidence="1">
    <location>
        <begin position="1"/>
        <end position="26"/>
    </location>
</feature>
<reference evidence="3" key="1">
    <citation type="submission" date="2019-12" db="UniProtKB">
        <authorList>
            <consortium name="WormBaseParasite"/>
        </authorList>
    </citation>
    <scope>IDENTIFICATION</scope>
</reference>
<sequence length="227" mass="24991">MVEWDKLRGSNASGAHGVEKSPARQLRSSLKSLRELGNYLRRNWNSVFDFSASASHRLSSGSGSNKASRPTLPSKEQLQEIETSKLHVRNATSMKANFFQPALPWPTPSDRTASTAPLGCHRWMDDSNYKTVTLDTPVPFDRLSTVPKAQAGGQTWSCKPHAYVNFSVEFGNEMQAGCSNGADHFSRMTTPADENYRTMPLNVPLTFALTDKKLSGNVQGKLIVEAS</sequence>
<accession>A0A5S6QAX0</accession>
<feature type="region of interest" description="Disordered" evidence="1">
    <location>
        <begin position="56"/>
        <end position="77"/>
    </location>
</feature>
<organism evidence="2 3">
    <name type="scientific">Trichuris muris</name>
    <name type="common">Mouse whipworm</name>
    <dbReference type="NCBI Taxonomy" id="70415"/>
    <lineage>
        <taxon>Eukaryota</taxon>
        <taxon>Metazoa</taxon>
        <taxon>Ecdysozoa</taxon>
        <taxon>Nematoda</taxon>
        <taxon>Enoplea</taxon>
        <taxon>Dorylaimia</taxon>
        <taxon>Trichinellida</taxon>
        <taxon>Trichuridae</taxon>
        <taxon>Trichuris</taxon>
    </lineage>
</organism>